<dbReference type="PANTHER" id="PTHR46093">
    <property type="entry name" value="ACYL-COA-BINDING DOMAIN-CONTAINING PROTEIN 5"/>
    <property type="match status" value="1"/>
</dbReference>
<accession>A0A0L0DSM5</accession>
<dbReference type="GeneID" id="25569014"/>
<evidence type="ECO:0000256" key="2">
    <source>
        <dbReference type="ARBA" id="ARBA00022737"/>
    </source>
</evidence>
<name>A0A0L0DSM5_THETB</name>
<dbReference type="Pfam" id="PF01344">
    <property type="entry name" value="Kelch_1"/>
    <property type="match status" value="1"/>
</dbReference>
<dbReference type="SUPFAM" id="SSF117281">
    <property type="entry name" value="Kelch motif"/>
    <property type="match status" value="1"/>
</dbReference>
<dbReference type="PANTHER" id="PTHR46093:SF18">
    <property type="entry name" value="FIBRONECTIN TYPE-III DOMAIN-CONTAINING PROTEIN"/>
    <property type="match status" value="1"/>
</dbReference>
<feature type="compositionally biased region" description="Gly residues" evidence="4">
    <location>
        <begin position="414"/>
        <end position="430"/>
    </location>
</feature>
<dbReference type="Pfam" id="PF13415">
    <property type="entry name" value="Beta-prop_FBX42"/>
    <property type="match status" value="1"/>
</dbReference>
<dbReference type="OMA" id="DIDEWEW"/>
<dbReference type="eggNOG" id="KOG0379">
    <property type="taxonomic scope" value="Eukaryota"/>
</dbReference>
<evidence type="ECO:0000313" key="5">
    <source>
        <dbReference type="EMBL" id="KNC55270.1"/>
    </source>
</evidence>
<evidence type="ECO:0000313" key="6">
    <source>
        <dbReference type="Proteomes" id="UP000054408"/>
    </source>
</evidence>
<evidence type="ECO:0000256" key="1">
    <source>
        <dbReference type="ARBA" id="ARBA00022441"/>
    </source>
</evidence>
<dbReference type="OrthoDB" id="45365at2759"/>
<feature type="coiled-coil region" evidence="3">
    <location>
        <begin position="445"/>
        <end position="504"/>
    </location>
</feature>
<keyword evidence="1" id="KW-0880">Kelch repeat</keyword>
<dbReference type="AlphaFoldDB" id="A0A0L0DSM5"/>
<dbReference type="Proteomes" id="UP000054408">
    <property type="component" value="Unassembled WGS sequence"/>
</dbReference>
<dbReference type="InterPro" id="IPR015915">
    <property type="entry name" value="Kelch-typ_b-propeller"/>
</dbReference>
<dbReference type="InterPro" id="IPR006652">
    <property type="entry name" value="Kelch_1"/>
</dbReference>
<feature type="region of interest" description="Disordered" evidence="4">
    <location>
        <begin position="638"/>
        <end position="658"/>
    </location>
</feature>
<proteinExistence type="predicted"/>
<keyword evidence="2" id="KW-0677">Repeat</keyword>
<dbReference type="EMBL" id="GL349498">
    <property type="protein sequence ID" value="KNC55270.1"/>
    <property type="molecule type" value="Genomic_DNA"/>
</dbReference>
<protein>
    <submittedName>
        <fullName evidence="5">Uncharacterized protein</fullName>
    </submittedName>
</protein>
<sequence length="687" mass="72479">MSEARVGHAALSWHKVPNAHMTAVKRRGHSAVAHGSEVVVFGGWAASAQEDMWVFNSETLRWRRVAPQTAQATPSRRFGHSAVGDGAGGMLVFGGESGVRAFNDLWRLDIDEWEWTRFAVQPSAPVPSPRYGHAAVYYDGVMLVHGGADRFPSVSTGTALDGELWAYDVASKSWTEVMPMGATPAPRYGHTLTVVAGSVYCFGGFSEAGRLGDLWRLDPVTFAWEVLDPVGERPQRRTGHVAAEVGGNLVVFGGRGASVLEDAWLYRVAENRWERVEATARGVEVTGGVLSPSPVFDHAATVVDGSFITFGGLSETNSLSGAVWYLSTEPERRSGEAATELASNLAGLRGDAFIDEVARLLQSHTAETTEVVEESVKAEVDSRVVPLQAQIEDLRMRLVLLRHGHAVSVPAAGGASGSGSGGRSGDGGAGVSPSRASIRAMEESVAEFASRLELVEDTVASLQTEAANASMASSGAGAGSFEATAALEAKLARVETRMDELEVAAASSGGAAGAAGASSELDELRFAVATLKTSLRDVRKEQYANLKKLHENQKSNLKVLEKRVEARVSSMLASSGGAGSGAASAVELSPGVQSAIAAAVERRTAAVQVEYTAKLRERDADLRAFKSKVLMALDELRMGARTGPPPQPSPAPTLSADKQAQLEALDAFEGQIDNALAGMTVEDLETE</sequence>
<evidence type="ECO:0000256" key="4">
    <source>
        <dbReference type="SAM" id="MobiDB-lite"/>
    </source>
</evidence>
<keyword evidence="3" id="KW-0175">Coiled coil</keyword>
<dbReference type="STRING" id="461836.A0A0L0DSM5"/>
<keyword evidence="6" id="KW-1185">Reference proteome</keyword>
<feature type="region of interest" description="Disordered" evidence="4">
    <location>
        <begin position="411"/>
        <end position="435"/>
    </location>
</feature>
<evidence type="ECO:0000256" key="3">
    <source>
        <dbReference type="SAM" id="Coils"/>
    </source>
</evidence>
<dbReference type="Gene3D" id="2.120.10.80">
    <property type="entry name" value="Kelch-type beta propeller"/>
    <property type="match status" value="2"/>
</dbReference>
<gene>
    <name evidence="5" type="ORF">AMSG_10909</name>
</gene>
<dbReference type="RefSeq" id="XP_013753093.1">
    <property type="nucleotide sequence ID" value="XM_013897639.1"/>
</dbReference>
<reference evidence="5 6" key="1">
    <citation type="submission" date="2010-05" db="EMBL/GenBank/DDBJ databases">
        <title>The Genome Sequence of Thecamonas trahens ATCC 50062.</title>
        <authorList>
            <consortium name="The Broad Institute Genome Sequencing Platform"/>
            <person name="Russ C."/>
            <person name="Cuomo C."/>
            <person name="Shea T."/>
            <person name="Young S.K."/>
            <person name="Zeng Q."/>
            <person name="Koehrsen M."/>
            <person name="Haas B."/>
            <person name="Borodovsky M."/>
            <person name="Guigo R."/>
            <person name="Alvarado L."/>
            <person name="Berlin A."/>
            <person name="Bochicchio J."/>
            <person name="Borenstein D."/>
            <person name="Chapman S."/>
            <person name="Chen Z."/>
            <person name="Freedman E."/>
            <person name="Gellesch M."/>
            <person name="Goldberg J."/>
            <person name="Griggs A."/>
            <person name="Gujja S."/>
            <person name="Heilman E."/>
            <person name="Heiman D."/>
            <person name="Hepburn T."/>
            <person name="Howarth C."/>
            <person name="Jen D."/>
            <person name="Larson L."/>
            <person name="Mehta T."/>
            <person name="Park D."/>
            <person name="Pearson M."/>
            <person name="Roberts A."/>
            <person name="Saif S."/>
            <person name="Shenoy N."/>
            <person name="Sisk P."/>
            <person name="Stolte C."/>
            <person name="Sykes S."/>
            <person name="Thomson T."/>
            <person name="Walk T."/>
            <person name="White J."/>
            <person name="Yandava C."/>
            <person name="Burger G."/>
            <person name="Gray M.W."/>
            <person name="Holland P.W.H."/>
            <person name="King N."/>
            <person name="Lang F.B.F."/>
            <person name="Roger A.J."/>
            <person name="Ruiz-Trillo I."/>
            <person name="Lander E."/>
            <person name="Nusbaum C."/>
        </authorList>
    </citation>
    <scope>NUCLEOTIDE SEQUENCE [LARGE SCALE GENOMIC DNA]</scope>
    <source>
        <strain evidence="5 6">ATCC 50062</strain>
    </source>
</reference>
<organism evidence="5 6">
    <name type="scientific">Thecamonas trahens ATCC 50062</name>
    <dbReference type="NCBI Taxonomy" id="461836"/>
    <lineage>
        <taxon>Eukaryota</taxon>
        <taxon>Apusozoa</taxon>
        <taxon>Apusomonadida</taxon>
        <taxon>Apusomonadidae</taxon>
        <taxon>Thecamonas</taxon>
    </lineage>
</organism>